<evidence type="ECO:0000256" key="9">
    <source>
        <dbReference type="ARBA" id="ARBA00023224"/>
    </source>
</evidence>
<keyword evidence="11" id="KW-0716">Sensory transduction</keyword>
<dbReference type="SUPFAM" id="SSF81321">
    <property type="entry name" value="Family A G protein-coupled receptor-like"/>
    <property type="match status" value="1"/>
</dbReference>
<keyword evidence="11" id="KW-0552">Olfaction</keyword>
<protein>
    <recommendedName>
        <fullName evidence="11">Olfactory receptor</fullName>
    </recommendedName>
</protein>
<dbReference type="Gene3D" id="1.10.1220.70">
    <property type="match status" value="1"/>
</dbReference>
<feature type="transmembrane region" description="Helical" evidence="11">
    <location>
        <begin position="134"/>
        <end position="155"/>
    </location>
</feature>
<evidence type="ECO:0000256" key="10">
    <source>
        <dbReference type="RuleBase" id="RU000688"/>
    </source>
</evidence>
<keyword evidence="5 11" id="KW-1133">Transmembrane helix</keyword>
<reference evidence="14" key="1">
    <citation type="submission" date="2025-08" db="UniProtKB">
        <authorList>
            <consortium name="RefSeq"/>
        </authorList>
    </citation>
    <scope>IDENTIFICATION</scope>
</reference>
<sequence length="252" mass="28079">MREEDKPFQATSPVIGLFGPCPTPPNSKSGDNISDLRVENHTSTSQFFLPGLSENPKLQPCLFGLFLPTYLVTVLGNLLIILAVTFDSHLHTPMYFFLSNLSFVDICFTSTMVPKMLLNSHTQHKGISYTECLTQVYFITIFTGMDNFLLTIMAYDRFVAICHPLKYIVIMNPRLCCLLVLISWLSVISLFYGTGIGVYLSSVLTHSSQGNTVSSVMYTVVTPMLNPFIYSLRKKDVKGAMGRLLSRAGCCL</sequence>
<keyword evidence="7 11" id="KW-0472">Membrane</keyword>
<evidence type="ECO:0000256" key="11">
    <source>
        <dbReference type="RuleBase" id="RU363047"/>
    </source>
</evidence>
<evidence type="ECO:0000256" key="7">
    <source>
        <dbReference type="ARBA" id="ARBA00023136"/>
    </source>
</evidence>
<dbReference type="GO" id="GO:0004930">
    <property type="term" value="F:G protein-coupled receptor activity"/>
    <property type="evidence" value="ECO:0007669"/>
    <property type="project" value="UniProtKB-KW"/>
</dbReference>
<feature type="transmembrane region" description="Helical" evidence="11">
    <location>
        <begin position="212"/>
        <end position="232"/>
    </location>
</feature>
<organism evidence="13 14">
    <name type="scientific">Heterocephalus glaber</name>
    <name type="common">Naked mole rat</name>
    <dbReference type="NCBI Taxonomy" id="10181"/>
    <lineage>
        <taxon>Eukaryota</taxon>
        <taxon>Metazoa</taxon>
        <taxon>Chordata</taxon>
        <taxon>Craniata</taxon>
        <taxon>Vertebrata</taxon>
        <taxon>Euteleostomi</taxon>
        <taxon>Mammalia</taxon>
        <taxon>Eutheria</taxon>
        <taxon>Euarchontoglires</taxon>
        <taxon>Glires</taxon>
        <taxon>Rodentia</taxon>
        <taxon>Hystricomorpha</taxon>
        <taxon>Bathyergidae</taxon>
        <taxon>Heterocephalus</taxon>
    </lineage>
</organism>
<accession>A0AAX6SEB0</accession>
<dbReference type="InterPro" id="IPR000276">
    <property type="entry name" value="GPCR_Rhodpsn"/>
</dbReference>
<keyword evidence="6 10" id="KW-0297">G-protein coupled receptor</keyword>
<dbReference type="FunFam" id="1.10.1220.70:FF:000001">
    <property type="entry name" value="Olfactory receptor"/>
    <property type="match status" value="1"/>
</dbReference>
<gene>
    <name evidence="14" type="primary">LOC101705693</name>
</gene>
<evidence type="ECO:0000259" key="12">
    <source>
        <dbReference type="PROSITE" id="PS50262"/>
    </source>
</evidence>
<feature type="transmembrane region" description="Helical" evidence="11">
    <location>
        <begin position="95"/>
        <end position="114"/>
    </location>
</feature>
<dbReference type="InterPro" id="IPR017452">
    <property type="entry name" value="GPCR_Rhodpsn_7TM"/>
</dbReference>
<evidence type="ECO:0000256" key="1">
    <source>
        <dbReference type="ARBA" id="ARBA00004651"/>
    </source>
</evidence>
<dbReference type="GO" id="GO:0004984">
    <property type="term" value="F:olfactory receptor activity"/>
    <property type="evidence" value="ECO:0007669"/>
    <property type="project" value="InterPro"/>
</dbReference>
<evidence type="ECO:0000313" key="13">
    <source>
        <dbReference type="Proteomes" id="UP000694906"/>
    </source>
</evidence>
<feature type="transmembrane region" description="Helical" evidence="11">
    <location>
        <begin position="62"/>
        <end position="83"/>
    </location>
</feature>
<comment type="subcellular location">
    <subcellularLocation>
        <location evidence="1 11">Cell membrane</location>
        <topology evidence="1 11">Multi-pass membrane protein</topology>
    </subcellularLocation>
</comment>
<dbReference type="GO" id="GO:0005886">
    <property type="term" value="C:plasma membrane"/>
    <property type="evidence" value="ECO:0007669"/>
    <property type="project" value="UniProtKB-SubCell"/>
</dbReference>
<keyword evidence="3 11" id="KW-1003">Cell membrane</keyword>
<dbReference type="PROSITE" id="PS50262">
    <property type="entry name" value="G_PROTEIN_RECEP_F1_2"/>
    <property type="match status" value="1"/>
</dbReference>
<keyword evidence="13" id="KW-1185">Reference proteome</keyword>
<evidence type="ECO:0000256" key="5">
    <source>
        <dbReference type="ARBA" id="ARBA00022989"/>
    </source>
</evidence>
<name>A0AAX6SEB0_HETGA</name>
<dbReference type="Gene3D" id="1.20.1070.10">
    <property type="entry name" value="Rhodopsin 7-helix transmembrane proteins"/>
    <property type="match status" value="1"/>
</dbReference>
<dbReference type="PROSITE" id="PS00237">
    <property type="entry name" value="G_PROTEIN_RECEP_F1_1"/>
    <property type="match status" value="1"/>
</dbReference>
<evidence type="ECO:0000256" key="6">
    <source>
        <dbReference type="ARBA" id="ARBA00023040"/>
    </source>
</evidence>
<dbReference type="PANTHER" id="PTHR48001">
    <property type="entry name" value="OLFACTORY RECEPTOR"/>
    <property type="match status" value="1"/>
</dbReference>
<keyword evidence="9 10" id="KW-0807">Transducer</keyword>
<evidence type="ECO:0000256" key="4">
    <source>
        <dbReference type="ARBA" id="ARBA00022692"/>
    </source>
</evidence>
<dbReference type="RefSeq" id="XP_021107756.1">
    <property type="nucleotide sequence ID" value="XM_021252097.1"/>
</dbReference>
<evidence type="ECO:0000256" key="8">
    <source>
        <dbReference type="ARBA" id="ARBA00023170"/>
    </source>
</evidence>
<evidence type="ECO:0000256" key="2">
    <source>
        <dbReference type="ARBA" id="ARBA00010663"/>
    </source>
</evidence>
<keyword evidence="8 10" id="KW-0675">Receptor</keyword>
<keyword evidence="4 10" id="KW-0812">Transmembrane</keyword>
<dbReference type="GeneID" id="101705693"/>
<dbReference type="Pfam" id="PF00001">
    <property type="entry name" value="7tm_1"/>
    <property type="match status" value="1"/>
</dbReference>
<feature type="transmembrane region" description="Helical" evidence="11">
    <location>
        <begin position="175"/>
        <end position="200"/>
    </location>
</feature>
<dbReference type="Proteomes" id="UP000694906">
    <property type="component" value="Unplaced"/>
</dbReference>
<dbReference type="PRINTS" id="PR00237">
    <property type="entry name" value="GPCRRHODOPSN"/>
</dbReference>
<evidence type="ECO:0000256" key="3">
    <source>
        <dbReference type="ARBA" id="ARBA00022475"/>
    </source>
</evidence>
<feature type="domain" description="G-protein coupled receptors family 1 profile" evidence="12">
    <location>
        <begin position="76"/>
        <end position="185"/>
    </location>
</feature>
<dbReference type="PRINTS" id="PR00245">
    <property type="entry name" value="OLFACTORYR"/>
</dbReference>
<proteinExistence type="inferred from homology"/>
<dbReference type="FunFam" id="1.20.1070.10:FF:000408">
    <property type="entry name" value="Olfactory receptor 59"/>
    <property type="match status" value="1"/>
</dbReference>
<comment type="similarity">
    <text evidence="2 10">Belongs to the G-protein coupled receptor 1 family.</text>
</comment>
<dbReference type="AlphaFoldDB" id="A0AAX6SEB0"/>
<dbReference type="InterPro" id="IPR000725">
    <property type="entry name" value="Olfact_rcpt"/>
</dbReference>
<evidence type="ECO:0000313" key="14">
    <source>
        <dbReference type="RefSeq" id="XP_021107756.1"/>
    </source>
</evidence>